<sequence length="491" mass="52481">MSGPRENLVVNFRAHELNTGSAAGARADFEQMVAQLVDVFYPGARQVSANPGDGGIDVFHGRLDGRIIVWQSKYFMPQVVRSHRDQIRESFASAQKNARAHGYVIDEWILCVPSSMDHPTTLWWDGWRRAQEAETSTRIDIWDETGLRSRLARPAAGAVLAAYYPAYTRSRTSPPGTEAGEGIPASVRGACDAPEAPLTTDPFSADRRPRAGETARIAGCDCLLQGDPQESRGDGWVLRTGAAVVMSARPGPAWFRQVLIRRHDPQADEQAAAIEIQLRLLDRIGGRNGLPRKAAGRVGPGEAAVVSARPAGRTWRDVFGPVAPARARPLDRVTAAALLAVAAAAADVLTRLHDTGHSHRALTPDAVVLPGPGGGAALRDLGLAAVARQPDEGPAEYRAPEQERLGFHGAEVGFRTDACRLAAMTYHCLTGRPPALGSPLPLRAFGLDLPDDLEEILSAALDPDPGRRPAVAGPLVTALRAGSDHLGRVGR</sequence>
<evidence type="ECO:0000259" key="1">
    <source>
        <dbReference type="PROSITE" id="PS50011"/>
    </source>
</evidence>
<proteinExistence type="predicted"/>
<dbReference type="RefSeq" id="WP_242666370.1">
    <property type="nucleotide sequence ID" value="NZ_FAOZ01000017.1"/>
</dbReference>
<dbReference type="GO" id="GO:0005524">
    <property type="term" value="F:ATP binding"/>
    <property type="evidence" value="ECO:0007669"/>
    <property type="project" value="InterPro"/>
</dbReference>
<dbReference type="InterPro" id="IPR011009">
    <property type="entry name" value="Kinase-like_dom_sf"/>
</dbReference>
<dbReference type="GO" id="GO:0004672">
    <property type="term" value="F:protein kinase activity"/>
    <property type="evidence" value="ECO:0007669"/>
    <property type="project" value="InterPro"/>
</dbReference>
<dbReference type="EMBL" id="FAOZ01000017">
    <property type="protein sequence ID" value="CUU58143.1"/>
    <property type="molecule type" value="Genomic_DNA"/>
</dbReference>
<evidence type="ECO:0000313" key="3">
    <source>
        <dbReference type="Proteomes" id="UP000198802"/>
    </source>
</evidence>
<accession>A0A0S4QSP0</accession>
<dbReference type="InterPro" id="IPR000719">
    <property type="entry name" value="Prot_kinase_dom"/>
</dbReference>
<organism evidence="2 3">
    <name type="scientific">Parafrankia irregularis</name>
    <dbReference type="NCBI Taxonomy" id="795642"/>
    <lineage>
        <taxon>Bacteria</taxon>
        <taxon>Bacillati</taxon>
        <taxon>Actinomycetota</taxon>
        <taxon>Actinomycetes</taxon>
        <taxon>Frankiales</taxon>
        <taxon>Frankiaceae</taxon>
        <taxon>Parafrankia</taxon>
    </lineage>
</organism>
<feature type="domain" description="Protein kinase" evidence="1">
    <location>
        <begin position="203"/>
        <end position="486"/>
    </location>
</feature>
<gene>
    <name evidence="2" type="ORF">Ga0074812_11752</name>
</gene>
<dbReference type="Proteomes" id="UP000198802">
    <property type="component" value="Unassembled WGS sequence"/>
</dbReference>
<reference evidence="3" key="1">
    <citation type="submission" date="2015-11" db="EMBL/GenBank/DDBJ databases">
        <authorList>
            <person name="Varghese N."/>
        </authorList>
    </citation>
    <scope>NUCLEOTIDE SEQUENCE [LARGE SCALE GENOMIC DNA]</scope>
    <source>
        <strain evidence="3">DSM 45899</strain>
    </source>
</reference>
<dbReference type="PROSITE" id="PS50011">
    <property type="entry name" value="PROTEIN_KINASE_DOM"/>
    <property type="match status" value="1"/>
</dbReference>
<dbReference type="AlphaFoldDB" id="A0A0S4QSP0"/>
<protein>
    <recommendedName>
        <fullName evidence="1">Protein kinase domain-containing protein</fullName>
    </recommendedName>
</protein>
<name>A0A0S4QSP0_9ACTN</name>
<keyword evidence="3" id="KW-1185">Reference proteome</keyword>
<dbReference type="SUPFAM" id="SSF56112">
    <property type="entry name" value="Protein kinase-like (PK-like)"/>
    <property type="match status" value="1"/>
</dbReference>
<evidence type="ECO:0000313" key="2">
    <source>
        <dbReference type="EMBL" id="CUU58143.1"/>
    </source>
</evidence>
<dbReference type="Gene3D" id="1.10.510.10">
    <property type="entry name" value="Transferase(Phosphotransferase) domain 1"/>
    <property type="match status" value="1"/>
</dbReference>